<evidence type="ECO:0000256" key="2">
    <source>
        <dbReference type="SAM" id="MobiDB-lite"/>
    </source>
</evidence>
<dbReference type="GO" id="GO:0005737">
    <property type="term" value="C:cytoplasm"/>
    <property type="evidence" value="ECO:0007669"/>
    <property type="project" value="TreeGrafter"/>
</dbReference>
<feature type="compositionally biased region" description="Polar residues" evidence="2">
    <location>
        <begin position="100"/>
        <end position="122"/>
    </location>
</feature>
<gene>
    <name evidence="4" type="ORF">PAC_16761</name>
</gene>
<feature type="compositionally biased region" description="Acidic residues" evidence="2">
    <location>
        <begin position="405"/>
        <end position="423"/>
    </location>
</feature>
<feature type="compositionally biased region" description="Acidic residues" evidence="2">
    <location>
        <begin position="380"/>
        <end position="389"/>
    </location>
</feature>
<keyword evidence="5" id="KW-1185">Reference proteome</keyword>
<dbReference type="InterPro" id="IPR040150">
    <property type="entry name" value="Iwr1"/>
</dbReference>
<feature type="region of interest" description="Disordered" evidence="2">
    <location>
        <begin position="27"/>
        <end position="47"/>
    </location>
</feature>
<feature type="compositionally biased region" description="Acidic residues" evidence="2">
    <location>
        <begin position="358"/>
        <end position="371"/>
    </location>
</feature>
<organism evidence="4 5">
    <name type="scientific">Phialocephala subalpina</name>
    <dbReference type="NCBI Taxonomy" id="576137"/>
    <lineage>
        <taxon>Eukaryota</taxon>
        <taxon>Fungi</taxon>
        <taxon>Dikarya</taxon>
        <taxon>Ascomycota</taxon>
        <taxon>Pezizomycotina</taxon>
        <taxon>Leotiomycetes</taxon>
        <taxon>Helotiales</taxon>
        <taxon>Mollisiaceae</taxon>
        <taxon>Phialocephala</taxon>
        <taxon>Phialocephala fortinii species complex</taxon>
    </lineage>
</organism>
<evidence type="ECO:0000313" key="4">
    <source>
        <dbReference type="EMBL" id="CZR66860.1"/>
    </source>
</evidence>
<dbReference type="OrthoDB" id="6255506at2759"/>
<accession>A0A1L7XP84</accession>
<dbReference type="Pfam" id="PF08574">
    <property type="entry name" value="Iwr1"/>
    <property type="match status" value="1"/>
</dbReference>
<evidence type="ECO:0000256" key="1">
    <source>
        <dbReference type="ARBA" id="ARBA00010218"/>
    </source>
</evidence>
<feature type="compositionally biased region" description="Polar residues" evidence="2">
    <location>
        <begin position="164"/>
        <end position="173"/>
    </location>
</feature>
<evidence type="ECO:0000313" key="5">
    <source>
        <dbReference type="Proteomes" id="UP000184330"/>
    </source>
</evidence>
<dbReference type="GO" id="GO:0006606">
    <property type="term" value="P:protein import into nucleus"/>
    <property type="evidence" value="ECO:0007669"/>
    <property type="project" value="InterPro"/>
</dbReference>
<feature type="compositionally biased region" description="Polar residues" evidence="2">
    <location>
        <begin position="61"/>
        <end position="90"/>
    </location>
</feature>
<dbReference type="InterPro" id="IPR013883">
    <property type="entry name" value="TF_Iwr1_dom"/>
</dbReference>
<feature type="compositionally biased region" description="Basic residues" evidence="2">
    <location>
        <begin position="265"/>
        <end position="276"/>
    </location>
</feature>
<dbReference type="EMBL" id="FJOG01000040">
    <property type="protein sequence ID" value="CZR66860.1"/>
    <property type="molecule type" value="Genomic_DNA"/>
</dbReference>
<comment type="similarity">
    <text evidence="1">Belongs to the IWR1/SLC7A6OS family.</text>
</comment>
<feature type="domain" description="Transcription factor Iwr1" evidence="3">
    <location>
        <begin position="315"/>
        <end position="384"/>
    </location>
</feature>
<dbReference type="PANTHER" id="PTHR28063:SF1">
    <property type="entry name" value="RNA POLYMERASE II NUCLEAR LOCALIZATION PROTEIN IWR1"/>
    <property type="match status" value="1"/>
</dbReference>
<feature type="region of interest" description="Disordered" evidence="2">
    <location>
        <begin position="59"/>
        <end position="214"/>
    </location>
</feature>
<feature type="region of interest" description="Disordered" evidence="2">
    <location>
        <begin position="341"/>
        <end position="452"/>
    </location>
</feature>
<name>A0A1L7XP84_9HELO</name>
<protein>
    <recommendedName>
        <fullName evidence="3">Transcription factor Iwr1 domain-containing protein</fullName>
    </recommendedName>
</protein>
<proteinExistence type="inferred from homology"/>
<dbReference type="PANTHER" id="PTHR28063">
    <property type="entry name" value="RNA POLYMERASE II NUCLEAR LOCALIZATION PROTEIN IWR1"/>
    <property type="match status" value="1"/>
</dbReference>
<sequence>MSLPPSIIQIKRKATDEPVDLLQIRELNNPKKRRTTDYVFSRQSDQPIPSAVRKIKEIHRSASSQALGTSSAPVSRSDTPAFQNLLQPSIQAGAPPVQSAPATSPGTPNSSADESQPFQATQPRRFHISRSATPSIPDTVGGGSRKRKAEPTIFIERRARPKSQDGQAPSRSATPALESPSETPRPQKKPGLAARTSTPPVKEPQPKPGIAPLRNVRLASGEVMPWDVSSERLAAEMEAYTLAEIGKNLAASQHSHPEPKYTSSHIHKSSPSKFKPKAPALRYAQRHPEEKSQNNGTTMDLDGSYVEEEMDDDSEYIIDTYIRMPAEALQDEDASKNIGFLILDSQPDIEEFYREDEGSSEEEDEADEDENAENHYTADYPDEEVDSDDEYNRNAYHYRTHNASDLEEFEDANQDMMFSDDENEGTKYPWMQKKPWLPGPKKGIAGLEDEDE</sequence>
<dbReference type="Proteomes" id="UP000184330">
    <property type="component" value="Unassembled WGS sequence"/>
</dbReference>
<dbReference type="AlphaFoldDB" id="A0A1L7XP84"/>
<reference evidence="4 5" key="1">
    <citation type="submission" date="2016-03" db="EMBL/GenBank/DDBJ databases">
        <authorList>
            <person name="Ploux O."/>
        </authorList>
    </citation>
    <scope>NUCLEOTIDE SEQUENCE [LARGE SCALE GENOMIC DNA]</scope>
    <source>
        <strain evidence="4 5">UAMH 11012</strain>
    </source>
</reference>
<evidence type="ECO:0000259" key="3">
    <source>
        <dbReference type="Pfam" id="PF08574"/>
    </source>
</evidence>
<feature type="region of interest" description="Disordered" evidence="2">
    <location>
        <begin position="250"/>
        <end position="304"/>
    </location>
</feature>